<reference evidence="1 2" key="1">
    <citation type="journal article" date="2013" name="Genome Announc.">
        <title>Complete Genome Sequence of Glaciecola psychrophila Strain 170T.</title>
        <authorList>
            <person name="Yin J."/>
            <person name="Chen J."/>
            <person name="Liu G."/>
            <person name="Yu Y."/>
            <person name="Song L."/>
            <person name="Wang X."/>
            <person name="Qu X."/>
        </authorList>
    </citation>
    <scope>NUCLEOTIDE SEQUENCE [LARGE SCALE GENOMIC DNA]</scope>
    <source>
        <strain evidence="1 2">170</strain>
    </source>
</reference>
<dbReference type="PATRIC" id="fig|1129794.4.peg.5277"/>
<gene>
    <name evidence="1" type="ORF">C427_5294</name>
</gene>
<dbReference type="RefSeq" id="WP_007635863.1">
    <property type="nucleotide sequence ID" value="NC_020514.1"/>
</dbReference>
<dbReference type="KEGG" id="gps:C427_5294"/>
<dbReference type="STRING" id="1129794.C427_5294"/>
<accession>K7AM62</accession>
<dbReference type="AlphaFoldDB" id="K7AM62"/>
<sequence length="98" mass="10367">MKQATTASAKTIARGLVDCISGFPAKWKEQTVQVGVCVGFCMVDSSDSSAKKITSKAIYASIISKGEGVSSIVNDQDHAVKQETLETNQNLASRIESA</sequence>
<dbReference type="HOGENOM" id="CLU_2331209_0_0_6"/>
<dbReference type="EMBL" id="CP003837">
    <property type="protein sequence ID" value="AGH47391.1"/>
    <property type="molecule type" value="Genomic_DNA"/>
</dbReference>
<organism evidence="1 2">
    <name type="scientific">Paraglaciecola psychrophila 170</name>
    <dbReference type="NCBI Taxonomy" id="1129794"/>
    <lineage>
        <taxon>Bacteria</taxon>
        <taxon>Pseudomonadati</taxon>
        <taxon>Pseudomonadota</taxon>
        <taxon>Gammaproteobacteria</taxon>
        <taxon>Alteromonadales</taxon>
        <taxon>Alteromonadaceae</taxon>
        <taxon>Paraglaciecola</taxon>
    </lineage>
</organism>
<protein>
    <submittedName>
        <fullName evidence="1">Uncharacterized protein</fullName>
    </submittedName>
</protein>
<name>K7AM62_9ALTE</name>
<evidence type="ECO:0000313" key="2">
    <source>
        <dbReference type="Proteomes" id="UP000011864"/>
    </source>
</evidence>
<dbReference type="Proteomes" id="UP000011864">
    <property type="component" value="Chromosome"/>
</dbReference>
<proteinExistence type="predicted"/>
<keyword evidence="2" id="KW-1185">Reference proteome</keyword>
<evidence type="ECO:0000313" key="1">
    <source>
        <dbReference type="EMBL" id="AGH47391.1"/>
    </source>
</evidence>